<keyword evidence="10 13" id="KW-0460">Magnesium</keyword>
<geneLocation type="chloroplast" evidence="16"/>
<dbReference type="InterPro" id="IPR042102">
    <property type="entry name" value="RNA_pol_Rpb1_3_sf"/>
</dbReference>
<feature type="binding site" evidence="13">
    <location>
        <position position="69"/>
    </location>
    <ligand>
        <name>Zn(2+)</name>
        <dbReference type="ChEBI" id="CHEBI:29105"/>
    </ligand>
</feature>
<dbReference type="SUPFAM" id="SSF64484">
    <property type="entry name" value="beta and beta-prime subunits of DNA dependent RNA-polymerase"/>
    <property type="match status" value="1"/>
</dbReference>
<dbReference type="AlphaFoldDB" id="A0A5P8H224"/>
<evidence type="ECO:0000256" key="7">
    <source>
        <dbReference type="ARBA" id="ARBA00022695"/>
    </source>
</evidence>
<keyword evidence="3 13" id="KW-0240">DNA-directed RNA polymerase</keyword>
<evidence type="ECO:0000256" key="8">
    <source>
        <dbReference type="ARBA" id="ARBA00022723"/>
    </source>
</evidence>
<feature type="binding site" evidence="13">
    <location>
        <position position="90"/>
    </location>
    <ligand>
        <name>Zn(2+)</name>
        <dbReference type="ChEBI" id="CHEBI:29105"/>
    </ligand>
</feature>
<dbReference type="Gene3D" id="1.10.274.100">
    <property type="entry name" value="RNA polymerase Rpb1, domain 3"/>
    <property type="match status" value="1"/>
</dbReference>
<evidence type="ECO:0000256" key="12">
    <source>
        <dbReference type="ARBA" id="ARBA00048552"/>
    </source>
</evidence>
<comment type="function">
    <text evidence="1 13 14">DNA-dependent RNA polymerase catalyzes the transcription of DNA into RNA using the four ribonucleoside triphosphates as substrates.</text>
</comment>
<keyword evidence="8 13" id="KW-0479">Metal-binding</keyword>
<feature type="binding site" evidence="13">
    <location>
        <position position="71"/>
    </location>
    <ligand>
        <name>Zn(2+)</name>
        <dbReference type="ChEBI" id="CHEBI:29105"/>
    </ligand>
</feature>
<dbReference type="GO" id="GO:0008270">
    <property type="term" value="F:zinc ion binding"/>
    <property type="evidence" value="ECO:0007669"/>
    <property type="project" value="UniProtKB-UniRule"/>
</dbReference>
<evidence type="ECO:0000256" key="5">
    <source>
        <dbReference type="ARBA" id="ARBA00022640"/>
    </source>
</evidence>
<dbReference type="GO" id="GO:0003899">
    <property type="term" value="F:DNA-directed RNA polymerase activity"/>
    <property type="evidence" value="ECO:0007669"/>
    <property type="project" value="UniProtKB-UniRule"/>
</dbReference>
<dbReference type="InterPro" id="IPR044893">
    <property type="entry name" value="RNA_pol_Rpb1_clamp_domain"/>
</dbReference>
<comment type="catalytic activity">
    <reaction evidence="12 13 14">
        <text>RNA(n) + a ribonucleoside 5'-triphosphate = RNA(n+1) + diphosphate</text>
        <dbReference type="Rhea" id="RHEA:21248"/>
        <dbReference type="Rhea" id="RHEA-COMP:14527"/>
        <dbReference type="Rhea" id="RHEA-COMP:17342"/>
        <dbReference type="ChEBI" id="CHEBI:33019"/>
        <dbReference type="ChEBI" id="CHEBI:61557"/>
        <dbReference type="ChEBI" id="CHEBI:140395"/>
        <dbReference type="EC" id="2.7.7.6"/>
    </reaction>
</comment>
<dbReference type="GO" id="GO:0000428">
    <property type="term" value="C:DNA-directed RNA polymerase complex"/>
    <property type="evidence" value="ECO:0007669"/>
    <property type="project" value="UniProtKB-KW"/>
</dbReference>
<keyword evidence="9 13" id="KW-0862">Zinc</keyword>
<dbReference type="InterPro" id="IPR006592">
    <property type="entry name" value="RNA_pol_N"/>
</dbReference>
<comment type="subunit">
    <text evidence="13">In plastids the minimal PEP RNA polymerase catalytic core is composed of four subunits: alpha, beta, beta', and beta''. When a (nuclear-encoded) sigma factor is associated with the core the holoenzyme is formed, which can initiate transcription.</text>
</comment>
<dbReference type="InterPro" id="IPR045867">
    <property type="entry name" value="DNA-dir_RpoC_beta_prime"/>
</dbReference>
<dbReference type="GO" id="GO:0009507">
    <property type="term" value="C:chloroplast"/>
    <property type="evidence" value="ECO:0007669"/>
    <property type="project" value="UniProtKB-SubCell"/>
</dbReference>
<dbReference type="InterPro" id="IPR007080">
    <property type="entry name" value="RNA_pol_Rpb1_1"/>
</dbReference>
<keyword evidence="6 13" id="KW-0808">Transferase</keyword>
<feature type="binding site" evidence="13">
    <location>
        <position position="494"/>
    </location>
    <ligand>
        <name>Mg(2+)</name>
        <dbReference type="ChEBI" id="CHEBI:18420"/>
    </ligand>
</feature>
<keyword evidence="4 16" id="KW-0150">Chloroplast</keyword>
<evidence type="ECO:0000256" key="1">
    <source>
        <dbReference type="ARBA" id="ARBA00004026"/>
    </source>
</evidence>
<feature type="binding site" evidence="13">
    <location>
        <position position="87"/>
    </location>
    <ligand>
        <name>Zn(2+)</name>
        <dbReference type="ChEBI" id="CHEBI:29105"/>
    </ligand>
</feature>
<dbReference type="EC" id="2.7.7.6" evidence="13"/>
<dbReference type="FunFam" id="4.10.860.120:FF:000007">
    <property type="entry name" value="DNA-directed RNA polymerase subunit gamma"/>
    <property type="match status" value="1"/>
</dbReference>
<dbReference type="Pfam" id="PF04997">
    <property type="entry name" value="RNA_pol_Rpb1_1"/>
    <property type="match status" value="1"/>
</dbReference>
<dbReference type="GO" id="GO:0000287">
    <property type="term" value="F:magnesium ion binding"/>
    <property type="evidence" value="ECO:0007669"/>
    <property type="project" value="UniProtKB-UniRule"/>
</dbReference>
<evidence type="ECO:0000256" key="11">
    <source>
        <dbReference type="ARBA" id="ARBA00023163"/>
    </source>
</evidence>
<dbReference type="Gene3D" id="2.40.40.20">
    <property type="match status" value="1"/>
</dbReference>
<keyword evidence="11 13" id="KW-0804">Transcription</keyword>
<comment type="subcellular location">
    <subcellularLocation>
        <location evidence="13">Plastid</location>
        <location evidence="13">Chloroplast</location>
    </subcellularLocation>
</comment>
<dbReference type="InterPro" id="IPR034678">
    <property type="entry name" value="RNApol_RpoC1"/>
</dbReference>
<dbReference type="GO" id="GO:0006351">
    <property type="term" value="P:DNA-templated transcription"/>
    <property type="evidence" value="ECO:0007669"/>
    <property type="project" value="UniProtKB-UniRule"/>
</dbReference>
<evidence type="ECO:0000256" key="3">
    <source>
        <dbReference type="ARBA" id="ARBA00022478"/>
    </source>
</evidence>
<evidence type="ECO:0000256" key="14">
    <source>
        <dbReference type="RuleBase" id="RU004279"/>
    </source>
</evidence>
<reference evidence="16" key="1">
    <citation type="submission" date="2019-05" db="EMBL/GenBank/DDBJ databases">
        <title>Chloroplast phylogenomics of Sonerileae/Dissochaeteae, with a special focus on Phyllagathis.</title>
        <authorList>
            <person name="Zhou Q.J."/>
            <person name="Lin C.W."/>
            <person name="Ng W.L."/>
            <person name="Zhou R.C."/>
            <person name="Liu Y."/>
        </authorList>
    </citation>
    <scope>NUCLEOTIDE SEQUENCE</scope>
    <source>
        <strain evidence="16">Liu726</strain>
    </source>
</reference>
<comment type="cofactor">
    <cofactor evidence="13">
        <name>Zn(2+)</name>
        <dbReference type="ChEBI" id="CHEBI:29105"/>
    </cofactor>
    <text evidence="13">Binds 1 Zn(2+) ion per subunit.</text>
</comment>
<evidence type="ECO:0000313" key="16">
    <source>
        <dbReference type="EMBL" id="QFQ48966.1"/>
    </source>
</evidence>
<evidence type="ECO:0000256" key="13">
    <source>
        <dbReference type="HAMAP-Rule" id="MF_01323"/>
    </source>
</evidence>
<comment type="similarity">
    <text evidence="2 13">Belongs to the RNA polymerase beta' chain family. RpoC1 subfamily.</text>
</comment>
<sequence>MIDRYKHQQLRVGSVSPQKISAWANKILPNGEIVGEVTKPYTFHYKTNKPEKDGLFCERIFGPIKSGICACGNYRVIGDEKEDQKFCEQCGVEFADSRIRRYQMGYIKLACPVTHVWYLKRLPSYIANLLDKPLKELEGLVYCDNFSFARPIAKKPTFLRLRGLFEYEIQSWKYSIPVFFTTQGFDIFRNREICTGAAAIREQLADIDLLSIRDYSLVEWKELGEERTAGNEWEDRKIGRRRDFLVRRIELAKHFIRTNIEPEWMVLCLLPVLPPELRPIIQIDGGKLMSSDINELYRRVIYRNNTLTDLLTTNRSTPGELVMCQEKLVQEAVDTLLDNGIRGQPMRDGHNKVYKSFSDVIEGKEGRFRETMLGKRVDYSGRSVIVVGPSLPLHRCGLPREIAIELFQTFVIRGLISKHLASNIGVAKSQIREKDTIVWEILQEVMQGHPVLLNRAPTLHRLGIQAFQPILVEGRAICLHPLVRKGFNADFDGDQMAVHVPLSLEAQAEARLLMFSHMNLLSPAIGDPISVPTQDMLIGLYILTIGNRRGICRNRYNPWNGRKYQNERSYENNYQYRKKKELFFCNSYDAIGAYRQKRINLDSPFWLRWRLDQRIIASREVPIEIHYESGGTYQEIYEDYLLVRSIKKEILCIYIRTTIGHISLFREIEEALQGFCRACSYDN</sequence>
<dbReference type="SMART" id="SM00663">
    <property type="entry name" value="RPOLA_N"/>
    <property type="match status" value="1"/>
</dbReference>
<evidence type="ECO:0000256" key="6">
    <source>
        <dbReference type="ARBA" id="ARBA00022679"/>
    </source>
</evidence>
<evidence type="ECO:0000256" key="4">
    <source>
        <dbReference type="ARBA" id="ARBA00022528"/>
    </source>
</evidence>
<name>A0A5P8H224_9MYRT</name>
<evidence type="ECO:0000259" key="15">
    <source>
        <dbReference type="SMART" id="SM00663"/>
    </source>
</evidence>
<dbReference type="PANTHER" id="PTHR19376">
    <property type="entry name" value="DNA-DIRECTED RNA POLYMERASE"/>
    <property type="match status" value="1"/>
</dbReference>
<feature type="domain" description="RNA polymerase N-terminal" evidence="15">
    <location>
        <begin position="263"/>
        <end position="544"/>
    </location>
</feature>
<dbReference type="Gene3D" id="4.10.860.120">
    <property type="entry name" value="RNA polymerase II, clamp domain"/>
    <property type="match status" value="1"/>
</dbReference>
<feature type="binding site" evidence="13">
    <location>
        <position position="492"/>
    </location>
    <ligand>
        <name>Mg(2+)</name>
        <dbReference type="ChEBI" id="CHEBI:18420"/>
    </ligand>
</feature>
<dbReference type="Gene3D" id="1.10.40.90">
    <property type="match status" value="1"/>
</dbReference>
<dbReference type="HAMAP" id="MF_01323">
    <property type="entry name" value="RNApol_bact_RpoC1"/>
    <property type="match status" value="1"/>
</dbReference>
<dbReference type="Pfam" id="PF00623">
    <property type="entry name" value="RNA_pol_Rpb1_2"/>
    <property type="match status" value="2"/>
</dbReference>
<dbReference type="PANTHER" id="PTHR19376:SF54">
    <property type="entry name" value="DNA-DIRECTED RNA POLYMERASE SUBUNIT BETA"/>
    <property type="match status" value="1"/>
</dbReference>
<organism evidence="16">
    <name type="scientific">Memecylon ligustrifolium</name>
    <dbReference type="NCBI Taxonomy" id="1009492"/>
    <lineage>
        <taxon>Eukaryota</taxon>
        <taxon>Viridiplantae</taxon>
        <taxon>Streptophyta</taxon>
        <taxon>Embryophyta</taxon>
        <taxon>Tracheophyta</taxon>
        <taxon>Spermatophyta</taxon>
        <taxon>Magnoliopsida</taxon>
        <taxon>eudicotyledons</taxon>
        <taxon>Gunneridae</taxon>
        <taxon>Pentapetalae</taxon>
        <taxon>rosids</taxon>
        <taxon>malvids</taxon>
        <taxon>Myrtales</taxon>
        <taxon>Melastomataceae</taxon>
        <taxon>Olisbeoideae</taxon>
        <taxon>Memecylon</taxon>
    </lineage>
</organism>
<protein>
    <recommendedName>
        <fullName evidence="13">DNA-directed RNA polymerase subunit beta'</fullName>
        <ecNumber evidence="13">2.7.7.6</ecNumber>
    </recommendedName>
    <alternativeName>
        <fullName evidence="13">PEP</fullName>
    </alternativeName>
    <alternativeName>
        <fullName evidence="13">Plastid-encoded RNA polymerase subunit beta'</fullName>
        <shortName evidence="13">RNA polymerase subunit beta'</shortName>
    </alternativeName>
</protein>
<proteinExistence type="inferred from homology"/>
<keyword evidence="7 13" id="KW-0548">Nucleotidyltransferase</keyword>
<keyword evidence="5 16" id="KW-0934">Plastid</keyword>
<feature type="binding site" evidence="13">
    <location>
        <position position="490"/>
    </location>
    <ligand>
        <name>Mg(2+)</name>
        <dbReference type="ChEBI" id="CHEBI:18420"/>
    </ligand>
</feature>
<dbReference type="GO" id="GO:0003677">
    <property type="term" value="F:DNA binding"/>
    <property type="evidence" value="ECO:0007669"/>
    <property type="project" value="UniProtKB-UniRule"/>
</dbReference>
<dbReference type="EMBL" id="MK994913">
    <property type="protein sequence ID" value="QFQ48966.1"/>
    <property type="molecule type" value="Genomic_DNA"/>
</dbReference>
<comment type="cofactor">
    <cofactor evidence="13">
        <name>Mg(2+)</name>
        <dbReference type="ChEBI" id="CHEBI:18420"/>
    </cofactor>
    <text evidence="13">Binds 1 Mg(2+) ion per subunit.</text>
</comment>
<evidence type="ECO:0000256" key="9">
    <source>
        <dbReference type="ARBA" id="ARBA00022833"/>
    </source>
</evidence>
<accession>A0A5P8H224</accession>
<dbReference type="InterPro" id="IPR000722">
    <property type="entry name" value="RNA_pol_asu"/>
</dbReference>
<evidence type="ECO:0000256" key="2">
    <source>
        <dbReference type="ARBA" id="ARBA00007207"/>
    </source>
</evidence>
<evidence type="ECO:0000256" key="10">
    <source>
        <dbReference type="ARBA" id="ARBA00022842"/>
    </source>
</evidence>
<gene>
    <name evidence="13 16" type="primary">rpoC1</name>
</gene>